<accession>G2GNW3</accession>
<proteinExistence type="predicted"/>
<reference evidence="1 2" key="1">
    <citation type="submission" date="2011-08" db="EMBL/GenBank/DDBJ databases">
        <authorList>
            <person name="Lin Y."/>
            <person name="Hao X."/>
            <person name="Johnstone L."/>
            <person name="Miller S.J."/>
            <person name="Wei G."/>
            <person name="Rensing C."/>
        </authorList>
    </citation>
    <scope>NUCLEOTIDE SEQUENCE [LARGE SCALE GENOMIC DNA]</scope>
    <source>
        <strain evidence="1 2">K42</strain>
    </source>
</reference>
<comment type="caution">
    <text evidence="1">The sequence shown here is derived from an EMBL/GenBank/DDBJ whole genome shotgun (WGS) entry which is preliminary data.</text>
</comment>
<evidence type="ECO:0000313" key="2">
    <source>
        <dbReference type="Proteomes" id="UP000004217"/>
    </source>
</evidence>
<dbReference type="PATRIC" id="fig|700597.3.peg.7022"/>
<gene>
    <name evidence="1" type="ORF">SZN_36092</name>
</gene>
<sequence length="31" mass="3341">MDGTAQKVGEVMTHTVVAVGRRAPFKEIVRG</sequence>
<organism evidence="1 2">
    <name type="scientific">Streptomyces zinciresistens K42</name>
    <dbReference type="NCBI Taxonomy" id="700597"/>
    <lineage>
        <taxon>Bacteria</taxon>
        <taxon>Bacillati</taxon>
        <taxon>Actinomycetota</taxon>
        <taxon>Actinomycetes</taxon>
        <taxon>Kitasatosporales</taxon>
        <taxon>Streptomycetaceae</taxon>
        <taxon>Streptomyces</taxon>
    </lineage>
</organism>
<dbReference type="AlphaFoldDB" id="G2GNW3"/>
<name>G2GNW3_9ACTN</name>
<keyword evidence="2" id="KW-1185">Reference proteome</keyword>
<protein>
    <recommendedName>
        <fullName evidence="3">CBS domain-containing protein</fullName>
    </recommendedName>
</protein>
<evidence type="ECO:0000313" key="1">
    <source>
        <dbReference type="EMBL" id="EGX54806.1"/>
    </source>
</evidence>
<evidence type="ECO:0008006" key="3">
    <source>
        <dbReference type="Google" id="ProtNLM"/>
    </source>
</evidence>
<dbReference type="Proteomes" id="UP000004217">
    <property type="component" value="Unassembled WGS sequence"/>
</dbReference>
<dbReference type="EMBL" id="AGBF01000321">
    <property type="protein sequence ID" value="EGX54806.1"/>
    <property type="molecule type" value="Genomic_DNA"/>
</dbReference>